<comment type="function">
    <text evidence="12">Exhibits phosphatidylglycerophosphate phosphatase activity. Involved in root growth and columella cells organization. May possess protein phosphatase activity.</text>
</comment>
<dbReference type="PANTHER" id="PTHR46274:SF20">
    <property type="entry name" value="DUAL SPECIFICITY PROTEIN PHOSPHATASE DSP8"/>
    <property type="match status" value="1"/>
</dbReference>
<evidence type="ECO:0000256" key="1">
    <source>
        <dbReference type="ARBA" id="ARBA00005189"/>
    </source>
</evidence>
<keyword evidence="4" id="KW-0378">Hydrolase</keyword>
<reference evidence="15 16" key="1">
    <citation type="journal article" date="2019" name="Nat. Plants">
        <title>Genome sequencing of Musa balbisiana reveals subgenome evolution and function divergence in polyploid bananas.</title>
        <authorList>
            <person name="Yao X."/>
        </authorList>
    </citation>
    <scope>NUCLEOTIDE SEQUENCE [LARGE SCALE GENOMIC DNA]</scope>
    <source>
        <strain evidence="16">cv. DH-PKW</strain>
        <tissue evidence="15">Leaves</tissue>
    </source>
</reference>
<dbReference type="AlphaFoldDB" id="A0A4S8IR18"/>
<dbReference type="SUPFAM" id="SSF52799">
    <property type="entry name" value="(Phosphotyrosine protein) phosphatases II"/>
    <property type="match status" value="1"/>
</dbReference>
<evidence type="ECO:0000313" key="16">
    <source>
        <dbReference type="Proteomes" id="UP000317650"/>
    </source>
</evidence>
<dbReference type="GO" id="GO:0008654">
    <property type="term" value="P:phospholipid biosynthetic process"/>
    <property type="evidence" value="ECO:0007669"/>
    <property type="project" value="UniProtKB-KW"/>
</dbReference>
<sequence>MSTNEFGDAGSGTSGDRQIASSRTKKALVGAGARILFYPTLVYNVVRNKMQAEFRWWDEIDQFVLLGAVPFPKDVPRLQQIGVRGVVTLNEPYETLVPSKLYKDHGIEHLVIPTRDYLFAPSLANICLAVDFIHNNASSGTMTYVHCKAGRGRSATVVLCYLIKHKNMTPLEALEYVRSKRPRVLLAPAQWQAVQEFSRGKFDLPASQSSDMSNGVLVTEDDIKGYCVVDDKFRRSSSCSARARGKDLATADDLADSYIVNGGFEWIPRHSLSCPAGSDAVLVTEADFEGYNEFVVNCNDKSKAPNQNKITGTVMRKLSCLFCYFMSFAGSQSVTSGILAVCAF</sequence>
<evidence type="ECO:0000256" key="3">
    <source>
        <dbReference type="ARBA" id="ARBA00022516"/>
    </source>
</evidence>
<dbReference type="PROSITE" id="PS00383">
    <property type="entry name" value="TYR_PHOSPHATASE_1"/>
    <property type="match status" value="1"/>
</dbReference>
<dbReference type="EMBL" id="PYDT01000009">
    <property type="protein sequence ID" value="THU51080.1"/>
    <property type="molecule type" value="Genomic_DNA"/>
</dbReference>
<dbReference type="SMART" id="SM00195">
    <property type="entry name" value="DSPc"/>
    <property type="match status" value="1"/>
</dbReference>
<proteinExistence type="inferred from homology"/>
<evidence type="ECO:0000259" key="13">
    <source>
        <dbReference type="PROSITE" id="PS50054"/>
    </source>
</evidence>
<dbReference type="PROSITE" id="PS50056">
    <property type="entry name" value="TYR_PHOSPHATASE_2"/>
    <property type="match status" value="1"/>
</dbReference>
<comment type="catalytic activity">
    <reaction evidence="11">
        <text>a 1,2-diacyl-sn-glycero-3-phospho-(1'-sn-glycero-3'-phosphate) + H2O = a 1,2-diacyl-sn-glycero-3-phospho-(1'-sn-glycerol) + phosphate</text>
        <dbReference type="Rhea" id="RHEA:33751"/>
        <dbReference type="ChEBI" id="CHEBI:15377"/>
        <dbReference type="ChEBI" id="CHEBI:43474"/>
        <dbReference type="ChEBI" id="CHEBI:60110"/>
        <dbReference type="ChEBI" id="CHEBI:64716"/>
        <dbReference type="EC" id="3.1.3.27"/>
    </reaction>
    <physiologicalReaction direction="left-to-right" evidence="11">
        <dbReference type="Rhea" id="RHEA:33752"/>
    </physiologicalReaction>
</comment>
<dbReference type="FunFam" id="3.90.190.10:FF:000051">
    <property type="entry name" value="Dual specificity phosphatase domain protein"/>
    <property type="match status" value="1"/>
</dbReference>
<keyword evidence="16" id="KW-1185">Reference proteome</keyword>
<evidence type="ECO:0000256" key="9">
    <source>
        <dbReference type="ARBA" id="ARBA00024192"/>
    </source>
</evidence>
<keyword evidence="7" id="KW-0594">Phospholipid biosynthesis</keyword>
<evidence type="ECO:0000313" key="15">
    <source>
        <dbReference type="EMBL" id="THU51080.1"/>
    </source>
</evidence>
<gene>
    <name evidence="15" type="ORF">C4D60_Mb06t27260</name>
</gene>
<dbReference type="InterPro" id="IPR016130">
    <property type="entry name" value="Tyr_Pase_AS"/>
</dbReference>
<comment type="similarity">
    <text evidence="2">Belongs to the protein-tyrosine phosphatase family. Non-receptor class dual specificity subfamily.</text>
</comment>
<dbReference type="STRING" id="52838.A0A4S8IR18"/>
<evidence type="ECO:0000256" key="5">
    <source>
        <dbReference type="ARBA" id="ARBA00022912"/>
    </source>
</evidence>
<dbReference type="GO" id="GO:0048364">
    <property type="term" value="P:root development"/>
    <property type="evidence" value="ECO:0007669"/>
    <property type="project" value="UniProtKB-ARBA"/>
</dbReference>
<evidence type="ECO:0000256" key="10">
    <source>
        <dbReference type="ARBA" id="ARBA00024224"/>
    </source>
</evidence>
<organism evidence="15 16">
    <name type="scientific">Musa balbisiana</name>
    <name type="common">Banana</name>
    <dbReference type="NCBI Taxonomy" id="52838"/>
    <lineage>
        <taxon>Eukaryota</taxon>
        <taxon>Viridiplantae</taxon>
        <taxon>Streptophyta</taxon>
        <taxon>Embryophyta</taxon>
        <taxon>Tracheophyta</taxon>
        <taxon>Spermatophyta</taxon>
        <taxon>Magnoliopsida</taxon>
        <taxon>Liliopsida</taxon>
        <taxon>Zingiberales</taxon>
        <taxon>Musaceae</taxon>
        <taxon>Musa</taxon>
    </lineage>
</organism>
<keyword evidence="6" id="KW-0443">Lipid metabolism</keyword>
<evidence type="ECO:0000256" key="12">
    <source>
        <dbReference type="ARBA" id="ARBA00053902"/>
    </source>
</evidence>
<dbReference type="PANTHER" id="PTHR46274">
    <property type="entry name" value="PHOSPHATIDYLINOSITOL PHOSPHATASE"/>
    <property type="match status" value="1"/>
</dbReference>
<comment type="pathway">
    <text evidence="1">Lipid metabolism.</text>
</comment>
<dbReference type="Proteomes" id="UP000317650">
    <property type="component" value="Chromosome 6"/>
</dbReference>
<dbReference type="InterPro" id="IPR044596">
    <property type="entry name" value="PTPMT1-like"/>
</dbReference>
<dbReference type="GO" id="GO:0004721">
    <property type="term" value="F:phosphoprotein phosphatase activity"/>
    <property type="evidence" value="ECO:0007669"/>
    <property type="project" value="UniProtKB-KW"/>
</dbReference>
<dbReference type="InterPro" id="IPR029021">
    <property type="entry name" value="Prot-tyrosine_phosphatase-like"/>
</dbReference>
<dbReference type="InterPro" id="IPR000387">
    <property type="entry name" value="Tyr_Pase_dom"/>
</dbReference>
<name>A0A4S8IR18_MUSBA</name>
<feature type="domain" description="Tyrosine specific protein phosphatases" evidence="14">
    <location>
        <begin position="124"/>
        <end position="192"/>
    </location>
</feature>
<dbReference type="Gene3D" id="3.90.190.10">
    <property type="entry name" value="Protein tyrosine phosphatase superfamily"/>
    <property type="match status" value="1"/>
</dbReference>
<evidence type="ECO:0000256" key="7">
    <source>
        <dbReference type="ARBA" id="ARBA00023209"/>
    </source>
</evidence>
<keyword evidence="3" id="KW-0444">Lipid biosynthesis</keyword>
<comment type="caution">
    <text evidence="15">The sequence shown here is derived from an EMBL/GenBank/DDBJ whole genome shotgun (WGS) entry which is preliminary data.</text>
</comment>
<evidence type="ECO:0000256" key="8">
    <source>
        <dbReference type="ARBA" id="ARBA00023264"/>
    </source>
</evidence>
<keyword evidence="8" id="KW-1208">Phospholipid metabolism</keyword>
<dbReference type="InterPro" id="IPR000340">
    <property type="entry name" value="Dual-sp_phosphatase_cat-dom"/>
</dbReference>
<dbReference type="CDD" id="cd14524">
    <property type="entry name" value="PTPMT1"/>
    <property type="match status" value="1"/>
</dbReference>
<evidence type="ECO:0000256" key="11">
    <source>
        <dbReference type="ARBA" id="ARBA00050944"/>
    </source>
</evidence>
<dbReference type="EC" id="3.1.3.27" evidence="10"/>
<evidence type="ECO:0000256" key="4">
    <source>
        <dbReference type="ARBA" id="ARBA00022801"/>
    </source>
</evidence>
<accession>A0A4S8IR18</accession>
<evidence type="ECO:0000259" key="14">
    <source>
        <dbReference type="PROSITE" id="PS50056"/>
    </source>
</evidence>
<comment type="pathway">
    <text evidence="9">Phospholipid metabolism; phosphatidylglycerol biosynthesis; phosphatidylglycerol from CDP-diacylglycerol: step 2/2.</text>
</comment>
<protein>
    <recommendedName>
        <fullName evidence="10">phosphatidylglycerophosphatase</fullName>
        <ecNumber evidence="10">3.1.3.27</ecNumber>
    </recommendedName>
</protein>
<evidence type="ECO:0000256" key="6">
    <source>
        <dbReference type="ARBA" id="ARBA00023098"/>
    </source>
</evidence>
<feature type="domain" description="Tyrosine-protein phosphatase" evidence="13">
    <location>
        <begin position="56"/>
        <end position="203"/>
    </location>
</feature>
<dbReference type="PROSITE" id="PS50054">
    <property type="entry name" value="TYR_PHOSPHATASE_DUAL"/>
    <property type="match status" value="1"/>
</dbReference>
<evidence type="ECO:0000256" key="2">
    <source>
        <dbReference type="ARBA" id="ARBA00008601"/>
    </source>
</evidence>
<keyword evidence="5" id="KW-0904">Protein phosphatase</keyword>
<dbReference type="GO" id="GO:0008962">
    <property type="term" value="F:phosphatidylglycerophosphatase activity"/>
    <property type="evidence" value="ECO:0007669"/>
    <property type="project" value="UniProtKB-EC"/>
</dbReference>
<dbReference type="InterPro" id="IPR020422">
    <property type="entry name" value="TYR_PHOSPHATASE_DUAL_dom"/>
</dbReference>
<dbReference type="Pfam" id="PF00782">
    <property type="entry name" value="DSPc"/>
    <property type="match status" value="1"/>
</dbReference>